<dbReference type="Gene3D" id="3.40.50.300">
    <property type="entry name" value="P-loop containing nucleotide triphosphate hydrolases"/>
    <property type="match status" value="1"/>
</dbReference>
<proteinExistence type="predicted"/>
<keyword evidence="4" id="KW-1185">Reference proteome</keyword>
<feature type="transmembrane region" description="Helical" evidence="1">
    <location>
        <begin position="501"/>
        <end position="521"/>
    </location>
</feature>
<keyword evidence="1" id="KW-0812">Transmembrane</keyword>
<dbReference type="EMBL" id="JASCTH010000036">
    <property type="protein sequence ID" value="MDI6104684.1"/>
    <property type="molecule type" value="Genomic_DNA"/>
</dbReference>
<evidence type="ECO:0000259" key="2">
    <source>
        <dbReference type="Pfam" id="PF05729"/>
    </source>
</evidence>
<dbReference type="SUPFAM" id="SSF52540">
    <property type="entry name" value="P-loop containing nucleoside triphosphate hydrolases"/>
    <property type="match status" value="1"/>
</dbReference>
<evidence type="ECO:0000256" key="1">
    <source>
        <dbReference type="SAM" id="Phobius"/>
    </source>
</evidence>
<sequence length="985" mass="104877">MPSPTTTFLAGVAVALTGNMATNAIDPPDSWTWWPWAVWTAVALLVGGSLWIEVARRRATVATKPDDVVTDLLAPIERVWAREAVRREVTRPAPVLVHWSSTGRLAAGRPAVLGDPSAGGWQDFPLSGATDTLNTEIVAAFRGLPRRQLVVLGEPGAGKSVFALLLTLGLIRTRADGEPLPVLISVNGWHPADPIEDFLARRLAEDQRAALARHGDPLAVARRLVEQNRVLPLLDGLDELPTPAIGSALRALDEYASAGRPLVVTCRVREYEKAGHILTTAAVVELAPVTADAAVAYLSYPESARDRWEPVFARLRRADRADPLVRTLSTPLMVSLARTAYQSPGTSPAELLTLQSRPVIAGRLMDAFLTAAYPGAKQRRWLSCLAYHLYTAGTRDLRWWQFDPGMLTARPDRARRSVVIVAALIAALLAGTLAAVAGLVVHWAAVTAALIVAVAASGRLRRLWPADHPPTEFSPVGDGHPHPFRTGFLSGVLTGFITTRWTAALIGGLICGALLAAWFAWRKDTVHPRPIAHTIVSGAVFAAVATAVGSPPALVGGTAAALYGSTAALCGGGWSRVRYRLTHVRLAVRGRLPWRLTSFLADAHRRGVLRRPGAVYQFRHVLLQDRLAGSVRRDDLEIRAGAGNIPAVRTLAEDLVERGETALAVEVLARAGRADVRSADRLAGLLVELGRLDQLRDRADRGDVSASRALADRLVARGDLGELRERAAAGDPAAHARVLALMAEHGDADGLLAAVADGDPSAALHLADLHVAAGRRDDAIALLEGMDGDWAVGRRLADLRREAGDIDGAVAILRGLAHGGDGLASAQLADLYVRQDRISELWTAATTGDPYAGDRLSRHLFERKNLDGLRTLAAKGVASASARRADLLVLAGDVTELMPLAIAGDGAAARGAARVLADRGETGTAIALLHALTDVRDSGVALLLAELLARQGEIDEAIAILRPRAEDGDEKAAEVLAELQRTDQE</sequence>
<dbReference type="InterPro" id="IPR027417">
    <property type="entry name" value="P-loop_NTPase"/>
</dbReference>
<comment type="caution">
    <text evidence="3">The sequence shown here is derived from an EMBL/GenBank/DDBJ whole genome shotgun (WGS) entry which is preliminary data.</text>
</comment>
<keyword evidence="1" id="KW-0472">Membrane</keyword>
<feature type="transmembrane region" description="Helical" evidence="1">
    <location>
        <begin position="34"/>
        <end position="54"/>
    </location>
</feature>
<evidence type="ECO:0000313" key="4">
    <source>
        <dbReference type="Proteomes" id="UP001241758"/>
    </source>
</evidence>
<feature type="domain" description="NACHT" evidence="2">
    <location>
        <begin position="147"/>
        <end position="298"/>
    </location>
</feature>
<evidence type="ECO:0000313" key="3">
    <source>
        <dbReference type="EMBL" id="MDI6104684.1"/>
    </source>
</evidence>
<organism evidence="3 4">
    <name type="scientific">Actinoplanes sandaracinus</name>
    <dbReference type="NCBI Taxonomy" id="3045177"/>
    <lineage>
        <taxon>Bacteria</taxon>
        <taxon>Bacillati</taxon>
        <taxon>Actinomycetota</taxon>
        <taxon>Actinomycetes</taxon>
        <taxon>Micromonosporales</taxon>
        <taxon>Micromonosporaceae</taxon>
        <taxon>Actinoplanes</taxon>
    </lineage>
</organism>
<dbReference type="InterPro" id="IPR007111">
    <property type="entry name" value="NACHT_NTPase"/>
</dbReference>
<feature type="transmembrane region" description="Helical" evidence="1">
    <location>
        <begin position="418"/>
        <end position="437"/>
    </location>
</feature>
<dbReference type="Pfam" id="PF05729">
    <property type="entry name" value="NACHT"/>
    <property type="match status" value="1"/>
</dbReference>
<name>A0ABT6WY73_9ACTN</name>
<gene>
    <name evidence="3" type="ORF">QLQ12_39445</name>
</gene>
<dbReference type="RefSeq" id="WP_282766094.1">
    <property type="nucleotide sequence ID" value="NZ_JASCTH010000036.1"/>
</dbReference>
<accession>A0ABT6WY73</accession>
<reference evidence="3 4" key="1">
    <citation type="submission" date="2023-05" db="EMBL/GenBank/DDBJ databases">
        <title>Actinoplanes sp. NEAU-A12 genome sequencing.</title>
        <authorList>
            <person name="Wang Z.-S."/>
        </authorList>
    </citation>
    <scope>NUCLEOTIDE SEQUENCE [LARGE SCALE GENOMIC DNA]</scope>
    <source>
        <strain evidence="3 4">NEAU-A12</strain>
    </source>
</reference>
<protein>
    <submittedName>
        <fullName evidence="3">NACHT domain-containing protein</fullName>
    </submittedName>
</protein>
<keyword evidence="1" id="KW-1133">Transmembrane helix</keyword>
<dbReference type="Proteomes" id="UP001241758">
    <property type="component" value="Unassembled WGS sequence"/>
</dbReference>